<dbReference type="RefSeq" id="WP_204129717.1">
    <property type="nucleotide sequence ID" value="NZ_JAFDVD010000003.1"/>
</dbReference>
<dbReference type="CDD" id="cd08267">
    <property type="entry name" value="MDR1"/>
    <property type="match status" value="1"/>
</dbReference>
<accession>A0ABS2CHA8</accession>
<dbReference type="Gene3D" id="3.90.180.10">
    <property type="entry name" value="Medium-chain alcohol dehydrogenases, catalytic domain"/>
    <property type="match status" value="1"/>
</dbReference>
<dbReference type="Proteomes" id="UP001430172">
    <property type="component" value="Unassembled WGS sequence"/>
</dbReference>
<dbReference type="Pfam" id="PF08240">
    <property type="entry name" value="ADH_N"/>
    <property type="match status" value="1"/>
</dbReference>
<reference evidence="2" key="1">
    <citation type="submission" date="2021-02" db="EMBL/GenBank/DDBJ databases">
        <title>Phycicoccus sp. MQZ13P-5T, whole genome shotgun sequence.</title>
        <authorList>
            <person name="Tuo L."/>
        </authorList>
    </citation>
    <scope>NUCLEOTIDE SEQUENCE</scope>
    <source>
        <strain evidence="2">MQZ13P-5</strain>
    </source>
</reference>
<dbReference type="PANTHER" id="PTHR11695:SF294">
    <property type="entry name" value="RETICULON-4-INTERACTING PROTEIN 1, MITOCHONDRIAL"/>
    <property type="match status" value="1"/>
</dbReference>
<evidence type="ECO:0000313" key="3">
    <source>
        <dbReference type="Proteomes" id="UP001430172"/>
    </source>
</evidence>
<evidence type="ECO:0000259" key="1">
    <source>
        <dbReference type="SMART" id="SM00829"/>
    </source>
</evidence>
<dbReference type="SUPFAM" id="SSF50129">
    <property type="entry name" value="GroES-like"/>
    <property type="match status" value="1"/>
</dbReference>
<feature type="domain" description="Enoyl reductase (ER)" evidence="1">
    <location>
        <begin position="12"/>
        <end position="323"/>
    </location>
</feature>
<dbReference type="SUPFAM" id="SSF51735">
    <property type="entry name" value="NAD(P)-binding Rossmann-fold domains"/>
    <property type="match status" value="1"/>
</dbReference>
<dbReference type="EMBL" id="JAFDVD010000003">
    <property type="protein sequence ID" value="MBM6399252.1"/>
    <property type="molecule type" value="Genomic_DNA"/>
</dbReference>
<sequence>MGVRAIVQDEYGGTDRLRRDELPDPVPARGEVLVRVGAAGIDRGTVHVMTGLPRLARLGLGLRRPKPRHRTPGRDVAGTVVALGPDVTGWAVGERVYGTADGSCAELAVVPVARLARRPERLAVEEAASVPVSGLTAHQALRGAGVGPGQRVLVVGASGGVGSFAVQLAVAAGAVVTGVCSAAKADLVRDLGAAHVIEHEHADIESEGVRYDVVLDIGGHRPVRRLRRVLAPRGTLVVVGSETSGRWLGGLQRSVGAALLSPFVRQRLVMHVAAERGSDLAELTPLLESGAVRPHIERTWPLEEAARAIEHVAAGRARGKVVVVVDPSA</sequence>
<organism evidence="2 3">
    <name type="scientific">Phycicoccus sonneratiae</name>
    <dbReference type="NCBI Taxonomy" id="2807628"/>
    <lineage>
        <taxon>Bacteria</taxon>
        <taxon>Bacillati</taxon>
        <taxon>Actinomycetota</taxon>
        <taxon>Actinomycetes</taxon>
        <taxon>Micrococcales</taxon>
        <taxon>Intrasporangiaceae</taxon>
        <taxon>Phycicoccus</taxon>
    </lineage>
</organism>
<comment type="caution">
    <text evidence="2">The sequence shown here is derived from an EMBL/GenBank/DDBJ whole genome shotgun (WGS) entry which is preliminary data.</text>
</comment>
<dbReference type="InterPro" id="IPR050700">
    <property type="entry name" value="YIM1/Zinc_Alcohol_DH_Fams"/>
</dbReference>
<protein>
    <submittedName>
        <fullName evidence="2">NAD(P)-dependent alcohol dehydrogenase</fullName>
    </submittedName>
</protein>
<dbReference type="PANTHER" id="PTHR11695">
    <property type="entry name" value="ALCOHOL DEHYDROGENASE RELATED"/>
    <property type="match status" value="1"/>
</dbReference>
<dbReference type="InterPro" id="IPR013154">
    <property type="entry name" value="ADH-like_N"/>
</dbReference>
<dbReference type="InterPro" id="IPR011032">
    <property type="entry name" value="GroES-like_sf"/>
</dbReference>
<dbReference type="InterPro" id="IPR036291">
    <property type="entry name" value="NAD(P)-bd_dom_sf"/>
</dbReference>
<keyword evidence="3" id="KW-1185">Reference proteome</keyword>
<dbReference type="Gene3D" id="3.40.50.720">
    <property type="entry name" value="NAD(P)-binding Rossmann-like Domain"/>
    <property type="match status" value="1"/>
</dbReference>
<gene>
    <name evidence="2" type="ORF">JQN70_02505</name>
</gene>
<dbReference type="InterPro" id="IPR020843">
    <property type="entry name" value="ER"/>
</dbReference>
<evidence type="ECO:0000313" key="2">
    <source>
        <dbReference type="EMBL" id="MBM6399252.1"/>
    </source>
</evidence>
<dbReference type="SMART" id="SM00829">
    <property type="entry name" value="PKS_ER"/>
    <property type="match status" value="1"/>
</dbReference>
<dbReference type="Pfam" id="PF13602">
    <property type="entry name" value="ADH_zinc_N_2"/>
    <property type="match status" value="1"/>
</dbReference>
<proteinExistence type="predicted"/>
<name>A0ABS2CHA8_9MICO</name>